<reference evidence="3" key="1">
    <citation type="journal article" date="2019" name="Int. J. Syst. Evol. Microbiol.">
        <title>The Global Catalogue of Microorganisms (GCM) 10K type strain sequencing project: providing services to taxonomists for standard genome sequencing and annotation.</title>
        <authorList>
            <consortium name="The Broad Institute Genomics Platform"/>
            <consortium name="The Broad Institute Genome Sequencing Center for Infectious Disease"/>
            <person name="Wu L."/>
            <person name="Ma J."/>
        </authorList>
    </citation>
    <scope>NUCLEOTIDE SEQUENCE [LARGE SCALE GENOMIC DNA]</scope>
    <source>
        <strain evidence="3">KCTC 52298</strain>
    </source>
</reference>
<dbReference type="EMBL" id="JBHULD010000018">
    <property type="protein sequence ID" value="MFD2556457.1"/>
    <property type="molecule type" value="Genomic_DNA"/>
</dbReference>
<keyword evidence="3" id="KW-1185">Reference proteome</keyword>
<gene>
    <name evidence="2" type="ORF">ACFSQW_18825</name>
</gene>
<dbReference type="InterPro" id="IPR036514">
    <property type="entry name" value="SGNH_hydro_sf"/>
</dbReference>
<dbReference type="SUPFAM" id="SSF52266">
    <property type="entry name" value="SGNH hydrolase"/>
    <property type="match status" value="1"/>
</dbReference>
<name>A0ABW5L5K7_9SPHI</name>
<evidence type="ECO:0000313" key="3">
    <source>
        <dbReference type="Proteomes" id="UP001597440"/>
    </source>
</evidence>
<evidence type="ECO:0000259" key="1">
    <source>
        <dbReference type="Pfam" id="PF13472"/>
    </source>
</evidence>
<evidence type="ECO:0000313" key="2">
    <source>
        <dbReference type="EMBL" id="MFD2556457.1"/>
    </source>
</evidence>
<sequence>MWFRYIAVLCTVATAVAQTRGELDKIASSQGGASSLLFRVNLEEMDTIVYDDFYNDKECKVRRGVPNFLAKLSKGEEVTVAFIGGSLTQANYCYRQQVAGFMQRQYPRVRFTWINAGVSGTGTDLGAFRIKEQVLSQSPDLVIIDFAVNGAYAAGMEGMIRQILRHDPATDICLVYALLGAQTKVYQDGQLPATVQELETLAAYYRIPSVHLGMEIADLEFKQKLLWKGTATEAGNRLLFSNDGVHPLKEGGNLYAAAIARALVKMKTEMQSAEMTIITPLFTGDWDNAGMYYPEDIAVFDEAWRSIPTANSRLRAFEGWFDKVMTANTINAMFSFSFEGDLFGFFDIGGPEMGQLEIWVDGQQINFKKQNVDGLDICKISDEEGKGLLNRFNRFCNNRYRGQYDLIELPFGKHQVRVVISEIQADKTAILGTAQQDDIVSHPEKYNQNVIYLGRILLRGHPITTNKAL</sequence>
<dbReference type="CDD" id="cd00229">
    <property type="entry name" value="SGNH_hydrolase"/>
    <property type="match status" value="1"/>
</dbReference>
<dbReference type="InterPro" id="IPR013830">
    <property type="entry name" value="SGNH_hydro"/>
</dbReference>
<organism evidence="2 3">
    <name type="scientific">Sphingobacterium tabacisoli</name>
    <dbReference type="NCBI Taxonomy" id="2044855"/>
    <lineage>
        <taxon>Bacteria</taxon>
        <taxon>Pseudomonadati</taxon>
        <taxon>Bacteroidota</taxon>
        <taxon>Sphingobacteriia</taxon>
        <taxon>Sphingobacteriales</taxon>
        <taxon>Sphingobacteriaceae</taxon>
        <taxon>Sphingobacterium</taxon>
    </lineage>
</organism>
<accession>A0ABW5L5K7</accession>
<dbReference type="Gene3D" id="3.40.50.1110">
    <property type="entry name" value="SGNH hydrolase"/>
    <property type="match status" value="1"/>
</dbReference>
<dbReference type="GO" id="GO:0016787">
    <property type="term" value="F:hydrolase activity"/>
    <property type="evidence" value="ECO:0007669"/>
    <property type="project" value="UniProtKB-KW"/>
</dbReference>
<keyword evidence="2" id="KW-0378">Hydrolase</keyword>
<feature type="domain" description="SGNH hydrolase-type esterase" evidence="1">
    <location>
        <begin position="82"/>
        <end position="251"/>
    </location>
</feature>
<comment type="caution">
    <text evidence="2">The sequence shown here is derived from an EMBL/GenBank/DDBJ whole genome shotgun (WGS) entry which is preliminary data.</text>
</comment>
<dbReference type="Proteomes" id="UP001597440">
    <property type="component" value="Unassembled WGS sequence"/>
</dbReference>
<protein>
    <submittedName>
        <fullName evidence="2">SGNH/GDSL hydrolase family protein</fullName>
    </submittedName>
</protein>
<dbReference type="PANTHER" id="PTHR34407:SF1">
    <property type="entry name" value="SGNH HYDROLASE-TYPE ESTERASE DOMAIN-CONTAINING PROTEIN"/>
    <property type="match status" value="1"/>
</dbReference>
<proteinExistence type="predicted"/>
<dbReference type="PANTHER" id="PTHR34407">
    <property type="entry name" value="EXPRESSED PROTEIN"/>
    <property type="match status" value="1"/>
</dbReference>
<dbReference type="Pfam" id="PF13472">
    <property type="entry name" value="Lipase_GDSL_2"/>
    <property type="match status" value="1"/>
</dbReference>